<name>A0A1C5IV33_9ACTN</name>
<dbReference type="InterPro" id="IPR050131">
    <property type="entry name" value="Peptidase_S8_subtilisin-like"/>
</dbReference>
<evidence type="ECO:0000256" key="4">
    <source>
        <dbReference type="ARBA" id="ARBA00022801"/>
    </source>
</evidence>
<evidence type="ECO:0000256" key="2">
    <source>
        <dbReference type="ARBA" id="ARBA00022670"/>
    </source>
</evidence>
<comment type="similarity">
    <text evidence="1 6">Belongs to the peptidase S8 family.</text>
</comment>
<dbReference type="InterPro" id="IPR000209">
    <property type="entry name" value="Peptidase_S8/S53_dom"/>
</dbReference>
<dbReference type="RefSeq" id="WP_091300167.1">
    <property type="nucleotide sequence ID" value="NZ_FMDN01000017.1"/>
</dbReference>
<dbReference type="InterPro" id="IPR034193">
    <property type="entry name" value="PCSK9_ProteinaseK-like"/>
</dbReference>
<reference evidence="11" key="1">
    <citation type="submission" date="2016-06" db="EMBL/GenBank/DDBJ databases">
        <authorList>
            <person name="Varghese N."/>
        </authorList>
    </citation>
    <scope>NUCLEOTIDE SEQUENCE [LARGE SCALE GENOMIC DNA]</scope>
    <source>
        <strain evidence="11">DSM 43171</strain>
    </source>
</reference>
<dbReference type="Pfam" id="PF00082">
    <property type="entry name" value="Peptidase_S8"/>
    <property type="match status" value="1"/>
</dbReference>
<keyword evidence="2 6" id="KW-0645">Protease</keyword>
<dbReference type="AlphaFoldDB" id="A0A1C5IV33"/>
<dbReference type="InterPro" id="IPR015500">
    <property type="entry name" value="Peptidase_S8_subtilisin-rel"/>
</dbReference>
<dbReference type="Proteomes" id="UP000199408">
    <property type="component" value="Unassembled WGS sequence"/>
</dbReference>
<keyword evidence="3 7" id="KW-0732">Signal</keyword>
<dbReference type="PROSITE" id="PS51892">
    <property type="entry name" value="SUBTILASE"/>
    <property type="match status" value="1"/>
</dbReference>
<feature type="domain" description="Inhibitor I9" evidence="9">
    <location>
        <begin position="60"/>
        <end position="128"/>
    </location>
</feature>
<dbReference type="SUPFAM" id="SSF69318">
    <property type="entry name" value="Integrin alpha N-terminal domain"/>
    <property type="match status" value="1"/>
</dbReference>
<dbReference type="Pfam" id="PF13517">
    <property type="entry name" value="FG-GAP_3"/>
    <property type="match status" value="2"/>
</dbReference>
<dbReference type="InterPro" id="IPR023827">
    <property type="entry name" value="Peptidase_S8_Asp-AS"/>
</dbReference>
<dbReference type="InterPro" id="IPR010259">
    <property type="entry name" value="S8pro/Inhibitor_I9"/>
</dbReference>
<evidence type="ECO:0000313" key="11">
    <source>
        <dbReference type="Proteomes" id="UP000199408"/>
    </source>
</evidence>
<dbReference type="Pfam" id="PF05922">
    <property type="entry name" value="Inhibitor_I9"/>
    <property type="match status" value="1"/>
</dbReference>
<evidence type="ECO:0000256" key="7">
    <source>
        <dbReference type="SAM" id="SignalP"/>
    </source>
</evidence>
<dbReference type="PRINTS" id="PR00723">
    <property type="entry name" value="SUBTILISIN"/>
</dbReference>
<feature type="chain" id="PRO_5008719091" evidence="7">
    <location>
        <begin position="42"/>
        <end position="748"/>
    </location>
</feature>
<feature type="active site" description="Charge relay system" evidence="6">
    <location>
        <position position="207"/>
    </location>
</feature>
<gene>
    <name evidence="10" type="ORF">GA0070560_1175</name>
</gene>
<keyword evidence="5 6" id="KW-0720">Serine protease</keyword>
<dbReference type="FunFam" id="3.40.50.200:FF:000016">
    <property type="entry name" value="Proprotein convertase subtilisin/kexin type 9"/>
    <property type="match status" value="1"/>
</dbReference>
<dbReference type="InterPro" id="IPR028994">
    <property type="entry name" value="Integrin_alpha_N"/>
</dbReference>
<dbReference type="GO" id="GO:0005615">
    <property type="term" value="C:extracellular space"/>
    <property type="evidence" value="ECO:0007669"/>
    <property type="project" value="TreeGrafter"/>
</dbReference>
<sequence length="748" mass="79350">MSTVRYRWPRLRWPRLTAAALLTATLLVSTGLTPDTSPASAAPAGKEDIADSHVVVLAFDDKELDDKDKEATKEKIDKAVASLLAEYPGKLTHTYYHALPGFAVHMSKQIAEALAKNPLVAYVAPQMEIEWLGGEQRPPSWGLDVIDQRRDFDGIYRWDSDGTGVNAYVVDSGIRTTHEDFGGRVVSTVTFGQTDVGPGGSHDCHGHGTPMAGTIGGRLHGVAKNVRLHSIRLGCTTATTADMIAIMDWLHVNAVRPAVVNLSWRVPGIHPPLDAAVTRVVDRGITVVAAAGNSDHDACRFSPGRVPAVITVGSIHALKDRIRGTSWGPCVDLFAPGEQVTTTTNDSDTATTNFGNGTSIAAAHVTGAVARYLDRFPNASPELVATTLINEASRDRITDIAGSPNRVLYLDRNGPGNDGFGRTGSDVDGDGRDDIVTFTRGAAADVWVALSTGSGFTAGTKWHEYFSAGEEIPLLGDVNGDGRDDLITFTRGASAHVYVALSTGTSFGPSQLWHSRFAVGNETPVVGDFNGDGRDDIATVTRGIRVHPSTNRTVFVALSNGSQFVGTGVSWTSGFPGADAIPLVGDFDCDGRDDLVAVDRVGAGMLRVSASQGDRFAPATYWGHPLALGTDVPAVGDVNGDGCADLVGFARGERRSVVVAPSMVHSWSLRQFGTATVWHHDFASAVQVPGIGDFTGDGRDDVIAFTRGSAADVYVAPATTGSSFSTDVRRWSDWFAYGTEIPMPAALW</sequence>
<dbReference type="EMBL" id="FMDN01000017">
    <property type="protein sequence ID" value="SCG62218.1"/>
    <property type="molecule type" value="Genomic_DNA"/>
</dbReference>
<dbReference type="PANTHER" id="PTHR43806">
    <property type="entry name" value="PEPTIDASE S8"/>
    <property type="match status" value="1"/>
</dbReference>
<keyword evidence="11" id="KW-1185">Reference proteome</keyword>
<dbReference type="PANTHER" id="PTHR43806:SF11">
    <property type="entry name" value="CEREVISIN-RELATED"/>
    <property type="match status" value="1"/>
</dbReference>
<feature type="signal peptide" evidence="7">
    <location>
        <begin position="1"/>
        <end position="41"/>
    </location>
</feature>
<evidence type="ECO:0000313" key="10">
    <source>
        <dbReference type="EMBL" id="SCG62218.1"/>
    </source>
</evidence>
<feature type="active site" description="Charge relay system" evidence="6">
    <location>
        <position position="171"/>
    </location>
</feature>
<dbReference type="OrthoDB" id="5478064at2"/>
<dbReference type="GO" id="GO:0006508">
    <property type="term" value="P:proteolysis"/>
    <property type="evidence" value="ECO:0007669"/>
    <property type="project" value="UniProtKB-KW"/>
</dbReference>
<feature type="active site" description="Charge relay system" evidence="6">
    <location>
        <position position="359"/>
    </location>
</feature>
<protein>
    <submittedName>
        <fullName evidence="10">Serine protease, subtilisin family</fullName>
    </submittedName>
</protein>
<dbReference type="Gene3D" id="3.40.50.200">
    <property type="entry name" value="Peptidase S8/S53 domain"/>
    <property type="match status" value="1"/>
</dbReference>
<feature type="domain" description="Peptidase S8/S53" evidence="8">
    <location>
        <begin position="166"/>
        <end position="394"/>
    </location>
</feature>
<evidence type="ECO:0000256" key="1">
    <source>
        <dbReference type="ARBA" id="ARBA00011073"/>
    </source>
</evidence>
<dbReference type="PROSITE" id="PS00136">
    <property type="entry name" value="SUBTILASE_ASP"/>
    <property type="match status" value="1"/>
</dbReference>
<dbReference type="Gene3D" id="2.40.128.340">
    <property type="match status" value="1"/>
</dbReference>
<dbReference type="CDD" id="cd04077">
    <property type="entry name" value="Peptidases_S8_PCSK9_ProteinaseK_like"/>
    <property type="match status" value="1"/>
</dbReference>
<proteinExistence type="inferred from homology"/>
<evidence type="ECO:0000256" key="3">
    <source>
        <dbReference type="ARBA" id="ARBA00022729"/>
    </source>
</evidence>
<evidence type="ECO:0000256" key="5">
    <source>
        <dbReference type="ARBA" id="ARBA00022825"/>
    </source>
</evidence>
<keyword evidence="4 6" id="KW-0378">Hydrolase</keyword>
<dbReference type="Gene3D" id="2.130.10.130">
    <property type="entry name" value="Integrin alpha, N-terminal"/>
    <property type="match status" value="1"/>
</dbReference>
<dbReference type="InterPro" id="IPR036852">
    <property type="entry name" value="Peptidase_S8/S53_dom_sf"/>
</dbReference>
<dbReference type="InterPro" id="IPR037045">
    <property type="entry name" value="S8pro/Inhibitor_I9_sf"/>
</dbReference>
<evidence type="ECO:0000259" key="9">
    <source>
        <dbReference type="Pfam" id="PF05922"/>
    </source>
</evidence>
<dbReference type="STRING" id="47864.GA0070560_1175"/>
<evidence type="ECO:0000256" key="6">
    <source>
        <dbReference type="PROSITE-ProRule" id="PRU01240"/>
    </source>
</evidence>
<dbReference type="InterPro" id="IPR013517">
    <property type="entry name" value="FG-GAP"/>
</dbReference>
<dbReference type="GO" id="GO:0004252">
    <property type="term" value="F:serine-type endopeptidase activity"/>
    <property type="evidence" value="ECO:0007669"/>
    <property type="project" value="UniProtKB-UniRule"/>
</dbReference>
<evidence type="ECO:0000259" key="8">
    <source>
        <dbReference type="Pfam" id="PF00082"/>
    </source>
</evidence>
<accession>A0A1C5IV33</accession>
<dbReference type="Gene3D" id="3.30.70.80">
    <property type="entry name" value="Peptidase S8 propeptide/proteinase inhibitor I9"/>
    <property type="match status" value="1"/>
</dbReference>
<dbReference type="SUPFAM" id="SSF52743">
    <property type="entry name" value="Subtilisin-like"/>
    <property type="match status" value="1"/>
</dbReference>
<organism evidence="10 11">
    <name type="scientific">Micromonospora halophytica</name>
    <dbReference type="NCBI Taxonomy" id="47864"/>
    <lineage>
        <taxon>Bacteria</taxon>
        <taxon>Bacillati</taxon>
        <taxon>Actinomycetota</taxon>
        <taxon>Actinomycetes</taxon>
        <taxon>Micromonosporales</taxon>
        <taxon>Micromonosporaceae</taxon>
        <taxon>Micromonospora</taxon>
    </lineage>
</organism>